<reference evidence="1" key="2">
    <citation type="submission" date="2018-08" db="UniProtKB">
        <authorList>
            <consortium name="EnsemblPlants"/>
        </authorList>
    </citation>
    <scope>IDENTIFICATION</scope>
    <source>
        <strain evidence="1">Yugu1</strain>
    </source>
</reference>
<evidence type="ECO:0000313" key="2">
    <source>
        <dbReference type="Proteomes" id="UP000004995"/>
    </source>
</evidence>
<reference evidence="2" key="1">
    <citation type="journal article" date="2012" name="Nat. Biotechnol.">
        <title>Reference genome sequence of the model plant Setaria.</title>
        <authorList>
            <person name="Bennetzen J.L."/>
            <person name="Schmutz J."/>
            <person name="Wang H."/>
            <person name="Percifield R."/>
            <person name="Hawkins J."/>
            <person name="Pontaroli A.C."/>
            <person name="Estep M."/>
            <person name="Feng L."/>
            <person name="Vaughn J.N."/>
            <person name="Grimwood J."/>
            <person name="Jenkins J."/>
            <person name="Barry K."/>
            <person name="Lindquist E."/>
            <person name="Hellsten U."/>
            <person name="Deshpande S."/>
            <person name="Wang X."/>
            <person name="Wu X."/>
            <person name="Mitros T."/>
            <person name="Triplett J."/>
            <person name="Yang X."/>
            <person name="Ye C.Y."/>
            <person name="Mauro-Herrera M."/>
            <person name="Wang L."/>
            <person name="Li P."/>
            <person name="Sharma M."/>
            <person name="Sharma R."/>
            <person name="Ronald P.C."/>
            <person name="Panaud O."/>
            <person name="Kellogg E.A."/>
            <person name="Brutnell T.P."/>
            <person name="Doust A.N."/>
            <person name="Tuskan G.A."/>
            <person name="Rokhsar D."/>
            <person name="Devos K.M."/>
        </authorList>
    </citation>
    <scope>NUCLEOTIDE SEQUENCE [LARGE SCALE GENOMIC DNA]</scope>
    <source>
        <strain evidence="2">cv. Yugu1</strain>
    </source>
</reference>
<name>K3Y2I2_SETIT</name>
<accession>K3Y2I2</accession>
<keyword evidence="2" id="KW-1185">Reference proteome</keyword>
<dbReference type="InParanoid" id="K3Y2I2"/>
<dbReference type="HOGENOM" id="CLU_3176335_0_0_1"/>
<dbReference type="Gramene" id="KQL10922">
    <property type="protein sequence ID" value="KQL10922"/>
    <property type="gene ID" value="SETIT_008406mg"/>
</dbReference>
<dbReference type="AlphaFoldDB" id="K3Y2I2"/>
<organism evidence="1 2">
    <name type="scientific">Setaria italica</name>
    <name type="common">Foxtail millet</name>
    <name type="synonym">Panicum italicum</name>
    <dbReference type="NCBI Taxonomy" id="4555"/>
    <lineage>
        <taxon>Eukaryota</taxon>
        <taxon>Viridiplantae</taxon>
        <taxon>Streptophyta</taxon>
        <taxon>Embryophyta</taxon>
        <taxon>Tracheophyta</taxon>
        <taxon>Spermatophyta</taxon>
        <taxon>Magnoliopsida</taxon>
        <taxon>Liliopsida</taxon>
        <taxon>Poales</taxon>
        <taxon>Poaceae</taxon>
        <taxon>PACMAD clade</taxon>
        <taxon>Panicoideae</taxon>
        <taxon>Panicodae</taxon>
        <taxon>Paniceae</taxon>
        <taxon>Cenchrinae</taxon>
        <taxon>Setaria</taxon>
    </lineage>
</organism>
<evidence type="ECO:0000313" key="1">
    <source>
        <dbReference type="EnsemblPlants" id="KQL10922"/>
    </source>
</evidence>
<dbReference type="Proteomes" id="UP000004995">
    <property type="component" value="Unassembled WGS sequence"/>
</dbReference>
<sequence>MFAIEMAYLYPSLTANYLQQIHGICIRIFLVVNQTFFPRVHVLIISV</sequence>
<dbReference type="EnsemblPlants" id="KQL10922">
    <property type="protein sequence ID" value="KQL10922"/>
    <property type="gene ID" value="SETIT_008406mg"/>
</dbReference>
<dbReference type="EMBL" id="AGNK02002543">
    <property type="status" value="NOT_ANNOTATED_CDS"/>
    <property type="molecule type" value="Genomic_DNA"/>
</dbReference>
<proteinExistence type="predicted"/>
<protein>
    <submittedName>
        <fullName evidence="1">Uncharacterized protein</fullName>
    </submittedName>
</protein>